<sequence length="36" mass="4522">MEIEKNKLYVSKQNPTRLKEIKKKIRLFLLWYQIND</sequence>
<accession>A0A6B9LG23</accession>
<name>A0A6B9LG23_9CAUD</name>
<proteinExistence type="predicted"/>
<gene>
    <name evidence="1" type="ORF">snusmum63_gp047</name>
</gene>
<organism evidence="1 2">
    <name type="scientific">Flavobacterium phage vB_FspS_snusmum6-3</name>
    <dbReference type="NCBI Taxonomy" id="2686275"/>
    <lineage>
        <taxon>Viruses</taxon>
        <taxon>Duplodnaviria</taxon>
        <taxon>Heunggongvirae</taxon>
        <taxon>Uroviricota</taxon>
        <taxon>Caudoviricetes</taxon>
        <taxon>Muminvirus</taxon>
        <taxon>Muminvirus snusmum</taxon>
    </lineage>
</organism>
<evidence type="ECO:0000313" key="1">
    <source>
        <dbReference type="EMBL" id="QHB40766.1"/>
    </source>
</evidence>
<evidence type="ECO:0000313" key="2">
    <source>
        <dbReference type="Proteomes" id="UP000464559"/>
    </source>
</evidence>
<reference evidence="1 2" key="1">
    <citation type="journal article" date="2020" name="Viruses">
        <title>Diversity and Host Interactions Among Virulent and Temperate Baltic Sea Flavobacterium Phages.</title>
        <authorList>
            <person name="Nilsson E."/>
            <person name="Bayfield O.W."/>
            <person name="Lundin D."/>
            <person name="Antson A.A."/>
            <person name="Holmfeldt K."/>
        </authorList>
    </citation>
    <scope>NUCLEOTIDE SEQUENCE [LARGE SCALE GENOMIC DNA]</scope>
</reference>
<dbReference type="Proteomes" id="UP000464559">
    <property type="component" value="Segment"/>
</dbReference>
<protein>
    <submittedName>
        <fullName evidence="1">Uncharacterized protein</fullName>
    </submittedName>
</protein>
<dbReference type="EMBL" id="MN812236">
    <property type="protein sequence ID" value="QHB40766.1"/>
    <property type="molecule type" value="Genomic_DNA"/>
</dbReference>